<dbReference type="AlphaFoldDB" id="A0A2K0TYJ3"/>
<evidence type="ECO:0000256" key="1">
    <source>
        <dbReference type="SAM" id="MobiDB-lite"/>
    </source>
</evidence>
<keyword evidence="3" id="KW-1185">Reference proteome</keyword>
<reference evidence="2 3" key="1">
    <citation type="submission" date="2017-06" db="EMBL/GenBank/DDBJ databases">
        <title>Genome of Fusarium nygamai isolate CS10214.</title>
        <authorList>
            <person name="Gardiner D.M."/>
            <person name="Obanor F."/>
            <person name="Kazan K."/>
        </authorList>
    </citation>
    <scope>NUCLEOTIDE SEQUENCE [LARGE SCALE GENOMIC DNA]</scope>
    <source>
        <strain evidence="2 3">CS10214</strain>
    </source>
</reference>
<evidence type="ECO:0000313" key="2">
    <source>
        <dbReference type="EMBL" id="PNP50597.1"/>
    </source>
</evidence>
<name>A0A2K0TYJ3_GIBNY</name>
<organism evidence="2 3">
    <name type="scientific">Gibberella nygamai</name>
    <name type="common">Bean root rot disease fungus</name>
    <name type="synonym">Fusarium nygamai</name>
    <dbReference type="NCBI Taxonomy" id="42673"/>
    <lineage>
        <taxon>Eukaryota</taxon>
        <taxon>Fungi</taxon>
        <taxon>Dikarya</taxon>
        <taxon>Ascomycota</taxon>
        <taxon>Pezizomycotina</taxon>
        <taxon>Sordariomycetes</taxon>
        <taxon>Hypocreomycetidae</taxon>
        <taxon>Hypocreales</taxon>
        <taxon>Nectriaceae</taxon>
        <taxon>Fusarium</taxon>
        <taxon>Fusarium fujikuroi species complex</taxon>
    </lineage>
</organism>
<accession>A0A2K0TYJ3</accession>
<protein>
    <submittedName>
        <fullName evidence="2">Uncharacterized protein</fullName>
    </submittedName>
</protein>
<feature type="region of interest" description="Disordered" evidence="1">
    <location>
        <begin position="304"/>
        <end position="325"/>
    </location>
</feature>
<dbReference type="Proteomes" id="UP000236664">
    <property type="component" value="Unassembled WGS sequence"/>
</dbReference>
<evidence type="ECO:0000313" key="3">
    <source>
        <dbReference type="Proteomes" id="UP000236664"/>
    </source>
</evidence>
<dbReference type="OrthoDB" id="4395072at2759"/>
<proteinExistence type="predicted"/>
<sequence>MASISSETEVYTTPPTSPSQLEACKSPGHLLGKSSFLNLNFDEDSFSLPNKARGICCSAKNVWYSNCHWPEQTQYKHLFDKAAGTWEKLAPEFSRIWNAVWKSSLATTPWAVELRLAGARQVGEQEVIMRSTVWIRSTDEAIRSNSVWKKLQKEVRRLGLDSVQYAPIFAEGGLRSANDTTSVPLERLPLSGGVQFSGRATLYTHLALWSTDGSYGCGQVCLATIIAGDKIVYQQTARIGGVLSVNSVYMAGVTSGHTMLLYFLQNSEQLSLIWQDDPNIPTGNSIPVATSESLHLSEDLHGLELDSDSDHGDEDSGNECELVENNDSDSGIIDGLGHLDLEQVKIWIPLRLSDTINFISQAEIDLSSVPSFGKLTNPSTCPIPADFALLSVAEPEFSLTLDHNVYHSDEPKHVSGICTDTWLSASEHEILVLLGNGRKPSPGFLLPTKIPFCIGNTTFWTRKIRLAAPLGK</sequence>
<feature type="region of interest" description="Disordered" evidence="1">
    <location>
        <begin position="1"/>
        <end position="20"/>
    </location>
</feature>
<dbReference type="EMBL" id="MTQA01000871">
    <property type="protein sequence ID" value="PNP50597.1"/>
    <property type="molecule type" value="Genomic_DNA"/>
</dbReference>
<gene>
    <name evidence="2" type="ORF">FNYG_15946</name>
</gene>
<dbReference type="STRING" id="42673.A0A2K0TYJ3"/>
<comment type="caution">
    <text evidence="2">The sequence shown here is derived from an EMBL/GenBank/DDBJ whole genome shotgun (WGS) entry which is preliminary data.</text>
</comment>
<feature type="compositionally biased region" description="Acidic residues" evidence="1">
    <location>
        <begin position="311"/>
        <end position="325"/>
    </location>
</feature>